<evidence type="ECO:0000313" key="3">
    <source>
        <dbReference type="Proteomes" id="UP001208570"/>
    </source>
</evidence>
<dbReference type="SUPFAM" id="SSF47473">
    <property type="entry name" value="EF-hand"/>
    <property type="match status" value="1"/>
</dbReference>
<dbReference type="InterPro" id="IPR011029">
    <property type="entry name" value="DEATH-like_dom_sf"/>
</dbReference>
<feature type="domain" description="Death" evidence="1">
    <location>
        <begin position="244"/>
        <end position="312"/>
    </location>
</feature>
<sequence>MGQISSNFLPESDVSLLPEDLTPDKANWITAHAVAAKLSIVEVERLWKRFQQLGCNTHGELATSDFQKHEIASDIFAKNILTALKSPSGRVEFLTFLNCAKWAESSPYNDKITAIFYLLNAGETINRQLLMRLVKRVYPGEKKARYDHLADVLMEQLGCERDGNVTLEEFIEQVNLLPRETLDQLFTFLIVPNVINEEAHKTFSRLSNHPPTDVIPQDNQPDISSQTPTDGLLHQIAAKVCKDDWHLLANQLGFTASAINKFEKDDAKTPEGEVFAMLVAWRQKGGPSATCGVLEDKLHACNMNGAAMLLYP</sequence>
<dbReference type="InterPro" id="IPR011992">
    <property type="entry name" value="EF-hand-dom_pair"/>
</dbReference>
<dbReference type="Gene3D" id="1.10.533.10">
    <property type="entry name" value="Death Domain, Fas"/>
    <property type="match status" value="1"/>
</dbReference>
<dbReference type="InterPro" id="IPR000488">
    <property type="entry name" value="Death_dom"/>
</dbReference>
<dbReference type="Pfam" id="PF00531">
    <property type="entry name" value="Death"/>
    <property type="match status" value="1"/>
</dbReference>
<keyword evidence="3" id="KW-1185">Reference proteome</keyword>
<dbReference type="Proteomes" id="UP001208570">
    <property type="component" value="Unassembled WGS sequence"/>
</dbReference>
<accession>A0AAD9N0L7</accession>
<name>A0AAD9N0L7_9ANNE</name>
<dbReference type="PROSITE" id="PS50017">
    <property type="entry name" value="DEATH_DOMAIN"/>
    <property type="match status" value="1"/>
</dbReference>
<dbReference type="SUPFAM" id="SSF47986">
    <property type="entry name" value="DEATH domain"/>
    <property type="match status" value="1"/>
</dbReference>
<proteinExistence type="predicted"/>
<reference evidence="2" key="1">
    <citation type="journal article" date="2023" name="Mol. Biol. Evol.">
        <title>Third-Generation Sequencing Reveals the Adaptive Role of the Epigenome in Three Deep-Sea Polychaetes.</title>
        <authorList>
            <person name="Perez M."/>
            <person name="Aroh O."/>
            <person name="Sun Y."/>
            <person name="Lan Y."/>
            <person name="Juniper S.K."/>
            <person name="Young C.R."/>
            <person name="Angers B."/>
            <person name="Qian P.Y."/>
        </authorList>
    </citation>
    <scope>NUCLEOTIDE SEQUENCE</scope>
    <source>
        <strain evidence="2">P08H-3</strain>
    </source>
</reference>
<dbReference type="GO" id="GO:0007165">
    <property type="term" value="P:signal transduction"/>
    <property type="evidence" value="ECO:0007669"/>
    <property type="project" value="InterPro"/>
</dbReference>
<dbReference type="CDD" id="cd01670">
    <property type="entry name" value="Death"/>
    <property type="match status" value="1"/>
</dbReference>
<dbReference type="EMBL" id="JAODUP010000320">
    <property type="protein sequence ID" value="KAK2152737.1"/>
    <property type="molecule type" value="Genomic_DNA"/>
</dbReference>
<comment type="caution">
    <text evidence="2">The sequence shown here is derived from an EMBL/GenBank/DDBJ whole genome shotgun (WGS) entry which is preliminary data.</text>
</comment>
<evidence type="ECO:0000259" key="1">
    <source>
        <dbReference type="PROSITE" id="PS50017"/>
    </source>
</evidence>
<dbReference type="Gene3D" id="1.10.238.10">
    <property type="entry name" value="EF-hand"/>
    <property type="match status" value="1"/>
</dbReference>
<dbReference type="AlphaFoldDB" id="A0AAD9N0L7"/>
<organism evidence="2 3">
    <name type="scientific">Paralvinella palmiformis</name>
    <dbReference type="NCBI Taxonomy" id="53620"/>
    <lineage>
        <taxon>Eukaryota</taxon>
        <taxon>Metazoa</taxon>
        <taxon>Spiralia</taxon>
        <taxon>Lophotrochozoa</taxon>
        <taxon>Annelida</taxon>
        <taxon>Polychaeta</taxon>
        <taxon>Sedentaria</taxon>
        <taxon>Canalipalpata</taxon>
        <taxon>Terebellida</taxon>
        <taxon>Terebelliformia</taxon>
        <taxon>Alvinellidae</taxon>
        <taxon>Paralvinella</taxon>
    </lineage>
</organism>
<evidence type="ECO:0000313" key="2">
    <source>
        <dbReference type="EMBL" id="KAK2152737.1"/>
    </source>
</evidence>
<dbReference type="SMART" id="SM00005">
    <property type="entry name" value="DEATH"/>
    <property type="match status" value="1"/>
</dbReference>
<gene>
    <name evidence="2" type="ORF">LSH36_320g04000</name>
</gene>
<protein>
    <recommendedName>
        <fullName evidence="1">Death domain-containing protein</fullName>
    </recommendedName>
</protein>